<feature type="compositionally biased region" description="Basic and acidic residues" evidence="1">
    <location>
        <begin position="313"/>
        <end position="328"/>
    </location>
</feature>
<evidence type="ECO:0000259" key="2">
    <source>
        <dbReference type="Pfam" id="PF14111"/>
    </source>
</evidence>
<feature type="compositionally biased region" description="Low complexity" evidence="1">
    <location>
        <begin position="296"/>
        <end position="311"/>
    </location>
</feature>
<dbReference type="STRING" id="81985.R0F1Q9"/>
<organism evidence="3 4">
    <name type="scientific">Capsella rubella</name>
    <dbReference type="NCBI Taxonomy" id="81985"/>
    <lineage>
        <taxon>Eukaryota</taxon>
        <taxon>Viridiplantae</taxon>
        <taxon>Streptophyta</taxon>
        <taxon>Embryophyta</taxon>
        <taxon>Tracheophyta</taxon>
        <taxon>Spermatophyta</taxon>
        <taxon>Magnoliopsida</taxon>
        <taxon>eudicotyledons</taxon>
        <taxon>Gunneridae</taxon>
        <taxon>Pentapetalae</taxon>
        <taxon>rosids</taxon>
        <taxon>malvids</taxon>
        <taxon>Brassicales</taxon>
        <taxon>Brassicaceae</taxon>
        <taxon>Camelineae</taxon>
        <taxon>Capsella</taxon>
    </lineage>
</organism>
<dbReference type="Proteomes" id="UP000029121">
    <property type="component" value="Unassembled WGS sequence"/>
</dbReference>
<accession>R0F1Q9</accession>
<protein>
    <recommendedName>
        <fullName evidence="2">DUF4283 domain-containing protein</fullName>
    </recommendedName>
</protein>
<evidence type="ECO:0000313" key="4">
    <source>
        <dbReference type="Proteomes" id="UP000029121"/>
    </source>
</evidence>
<evidence type="ECO:0000256" key="1">
    <source>
        <dbReference type="SAM" id="MobiDB-lite"/>
    </source>
</evidence>
<feature type="region of interest" description="Disordered" evidence="1">
    <location>
        <begin position="385"/>
        <end position="463"/>
    </location>
</feature>
<feature type="non-terminal residue" evidence="3">
    <location>
        <position position="463"/>
    </location>
</feature>
<reference evidence="4" key="1">
    <citation type="journal article" date="2013" name="Nat. Genet.">
        <title>The Capsella rubella genome and the genomic consequences of rapid mating system evolution.</title>
        <authorList>
            <person name="Slotte T."/>
            <person name="Hazzouri K.M."/>
            <person name="Agren J.A."/>
            <person name="Koenig D."/>
            <person name="Maumus F."/>
            <person name="Guo Y.L."/>
            <person name="Steige K."/>
            <person name="Platts A.E."/>
            <person name="Escobar J.S."/>
            <person name="Newman L.K."/>
            <person name="Wang W."/>
            <person name="Mandakova T."/>
            <person name="Vello E."/>
            <person name="Smith L.M."/>
            <person name="Henz S.R."/>
            <person name="Steffen J."/>
            <person name="Takuno S."/>
            <person name="Brandvain Y."/>
            <person name="Coop G."/>
            <person name="Andolfatto P."/>
            <person name="Hu T.T."/>
            <person name="Blanchette M."/>
            <person name="Clark R.M."/>
            <person name="Quesneville H."/>
            <person name="Nordborg M."/>
            <person name="Gaut B.S."/>
            <person name="Lysak M.A."/>
            <person name="Jenkins J."/>
            <person name="Grimwood J."/>
            <person name="Chapman J."/>
            <person name="Prochnik S."/>
            <person name="Shu S."/>
            <person name="Rokhsar D."/>
            <person name="Schmutz J."/>
            <person name="Weigel D."/>
            <person name="Wright S.I."/>
        </authorList>
    </citation>
    <scope>NUCLEOTIDE SEQUENCE [LARGE SCALE GENOMIC DNA]</scope>
    <source>
        <strain evidence="4">cv. Monte Gargano</strain>
    </source>
</reference>
<dbReference type="PANTHER" id="PTHR31286">
    <property type="entry name" value="GLYCINE-RICH CELL WALL STRUCTURAL PROTEIN 1.8-LIKE"/>
    <property type="match status" value="1"/>
</dbReference>
<dbReference type="EMBL" id="KB870812">
    <property type="protein sequence ID" value="EOA15236.1"/>
    <property type="molecule type" value="Genomic_DNA"/>
</dbReference>
<dbReference type="InterPro" id="IPR025558">
    <property type="entry name" value="DUF4283"/>
</dbReference>
<dbReference type="OrthoDB" id="1937106at2759"/>
<feature type="region of interest" description="Disordered" evidence="1">
    <location>
        <begin position="1"/>
        <end position="27"/>
    </location>
</feature>
<feature type="compositionally biased region" description="Polar residues" evidence="1">
    <location>
        <begin position="412"/>
        <end position="421"/>
    </location>
</feature>
<evidence type="ECO:0000313" key="3">
    <source>
        <dbReference type="EMBL" id="EOA15236.1"/>
    </source>
</evidence>
<feature type="compositionally biased region" description="Polar residues" evidence="1">
    <location>
        <begin position="450"/>
        <end position="463"/>
    </location>
</feature>
<feature type="domain" description="DUF4283" evidence="2">
    <location>
        <begin position="73"/>
        <end position="155"/>
    </location>
</feature>
<dbReference type="PANTHER" id="PTHR31286:SF99">
    <property type="entry name" value="DUF4283 DOMAIN-CONTAINING PROTEIN"/>
    <property type="match status" value="1"/>
</dbReference>
<dbReference type="eggNOG" id="KOG1075">
    <property type="taxonomic scope" value="Eukaryota"/>
</dbReference>
<dbReference type="AlphaFoldDB" id="R0F1Q9"/>
<feature type="region of interest" description="Disordered" evidence="1">
    <location>
        <begin position="270"/>
        <end position="330"/>
    </location>
</feature>
<name>R0F1Q9_9BRAS</name>
<feature type="compositionally biased region" description="Polar residues" evidence="1">
    <location>
        <begin position="429"/>
        <end position="440"/>
    </location>
</feature>
<dbReference type="InterPro" id="IPR040256">
    <property type="entry name" value="At4g02000-like"/>
</dbReference>
<sequence>MMDSTARGPAPGDPPDRVESWAAKASRGGGRLVPEEVLEPSFVSARMKVDYPNGINGEPVFTIAEEVIEAMHGLWKQCMVVKVLGRNVPIPVLTRKLKELWKPQGAMYVTDLPRQFFMVRFEVEDEYLTALTGGPWKAFGSYLMVRAWSPEFEPSRDDIVTTPVWVRFSNLPVALYHQTILLGLAQALGKPLRVDTNTLNFERARFPRVCVEVDLSQPLKGSFMLNGERYFVFYEGLTSICSGCGIFGHMVHACPKLKGVAENVGGSLSPVGPSRVSQGPPEVDGFTMVRRGNRRGGPSTSTESSTPGTTGKVLERNQKERSGSKEKGTVLVSNSFAGLVEETSQPQVMEVFGGEGGNKENEMIGISQNNGKNIFKAKEGQFERGTGIGKKGAKGVLKERSVGPIRPGVGSGSRSKFNNRPTRGYLFGPTSTEVELSTSGKRLRMEGNGFDQTVGSPNPVTMG</sequence>
<proteinExistence type="predicted"/>
<dbReference type="Pfam" id="PF14111">
    <property type="entry name" value="DUF4283"/>
    <property type="match status" value="1"/>
</dbReference>
<gene>
    <name evidence="3" type="ORF">CARUB_v10028633mg</name>
</gene>
<keyword evidence="4" id="KW-1185">Reference proteome</keyword>
<dbReference type="KEGG" id="crb:17875548"/>